<dbReference type="GO" id="GO:0016324">
    <property type="term" value="C:apical plasma membrane"/>
    <property type="evidence" value="ECO:0007669"/>
    <property type="project" value="TreeGrafter"/>
</dbReference>
<dbReference type="AlphaFoldDB" id="A0A060ZBJ4"/>
<dbReference type="GO" id="GO:0015293">
    <property type="term" value="F:symporter activity"/>
    <property type="evidence" value="ECO:0007669"/>
    <property type="project" value="UniProtKB-KW"/>
</dbReference>
<evidence type="ECO:0000256" key="3">
    <source>
        <dbReference type="ARBA" id="ARBA00022692"/>
    </source>
</evidence>
<dbReference type="GO" id="GO:0006820">
    <property type="term" value="P:monoatomic anion transport"/>
    <property type="evidence" value="ECO:0007669"/>
    <property type="project" value="TreeGrafter"/>
</dbReference>
<name>A0A060ZBJ4_ONCMY</name>
<dbReference type="PANTHER" id="PTHR11662:SF284">
    <property type="entry name" value="SMALL INTESTINE URATE EXPORTER-RELATED"/>
    <property type="match status" value="1"/>
</dbReference>
<organism evidence="7 8">
    <name type="scientific">Oncorhynchus mykiss</name>
    <name type="common">Rainbow trout</name>
    <name type="synonym">Salmo gairdneri</name>
    <dbReference type="NCBI Taxonomy" id="8022"/>
    <lineage>
        <taxon>Eukaryota</taxon>
        <taxon>Metazoa</taxon>
        <taxon>Chordata</taxon>
        <taxon>Craniata</taxon>
        <taxon>Vertebrata</taxon>
        <taxon>Euteleostomi</taxon>
        <taxon>Actinopterygii</taxon>
        <taxon>Neopterygii</taxon>
        <taxon>Teleostei</taxon>
        <taxon>Protacanthopterygii</taxon>
        <taxon>Salmoniformes</taxon>
        <taxon>Salmonidae</taxon>
        <taxon>Salmoninae</taxon>
        <taxon>Oncorhynchus</taxon>
    </lineage>
</organism>
<evidence type="ECO:0000313" key="8">
    <source>
        <dbReference type="Proteomes" id="UP000193380"/>
    </source>
</evidence>
<dbReference type="PaxDb" id="8022-A0A060ZBJ4"/>
<reference evidence="7" key="2">
    <citation type="submission" date="2014-03" db="EMBL/GenBank/DDBJ databases">
        <authorList>
            <person name="Genoscope - CEA"/>
        </authorList>
    </citation>
    <scope>NUCLEOTIDE SEQUENCE</scope>
</reference>
<keyword evidence="2" id="KW-0813">Transport</keyword>
<gene>
    <name evidence="7" type="ORF">GSONMT00006560001</name>
</gene>
<comment type="subcellular location">
    <subcellularLocation>
        <location evidence="1">Membrane</location>
        <topology evidence="1">Multi-pass membrane protein</topology>
    </subcellularLocation>
</comment>
<reference evidence="7" key="1">
    <citation type="journal article" date="2014" name="Nat. Commun.">
        <title>The rainbow trout genome provides novel insights into evolution after whole-genome duplication in vertebrates.</title>
        <authorList>
            <person name="Berthelot C."/>
            <person name="Brunet F."/>
            <person name="Chalopin D."/>
            <person name="Juanchich A."/>
            <person name="Bernard M."/>
            <person name="Noel B."/>
            <person name="Bento P."/>
            <person name="Da Silva C."/>
            <person name="Labadie K."/>
            <person name="Alberti A."/>
            <person name="Aury J.M."/>
            <person name="Louis A."/>
            <person name="Dehais P."/>
            <person name="Bardou P."/>
            <person name="Montfort J."/>
            <person name="Klopp C."/>
            <person name="Cabau C."/>
            <person name="Gaspin C."/>
            <person name="Thorgaard G.H."/>
            <person name="Boussaha M."/>
            <person name="Quillet E."/>
            <person name="Guyomard R."/>
            <person name="Galiana D."/>
            <person name="Bobe J."/>
            <person name="Volff J.N."/>
            <person name="Genet C."/>
            <person name="Wincker P."/>
            <person name="Jaillon O."/>
            <person name="Roest Crollius H."/>
            <person name="Guiguen Y."/>
        </authorList>
    </citation>
    <scope>NUCLEOTIDE SEQUENCE [LARGE SCALE GENOMIC DNA]</scope>
</reference>
<evidence type="ECO:0000256" key="5">
    <source>
        <dbReference type="ARBA" id="ARBA00022989"/>
    </source>
</evidence>
<dbReference type="Proteomes" id="UP000193380">
    <property type="component" value="Unassembled WGS sequence"/>
</dbReference>
<dbReference type="FunFam" id="1.20.1250.20:FF:000003">
    <property type="entry name" value="Solute carrier family 17 member 3"/>
    <property type="match status" value="1"/>
</dbReference>
<keyword evidence="6" id="KW-0472">Membrane</keyword>
<dbReference type="Gene3D" id="1.20.1250.20">
    <property type="entry name" value="MFS general substrate transporter like domains"/>
    <property type="match status" value="1"/>
</dbReference>
<evidence type="ECO:0008006" key="9">
    <source>
        <dbReference type="Google" id="ProtNLM"/>
    </source>
</evidence>
<evidence type="ECO:0000256" key="6">
    <source>
        <dbReference type="ARBA" id="ARBA00023136"/>
    </source>
</evidence>
<accession>A0A060ZBJ4</accession>
<evidence type="ECO:0000256" key="4">
    <source>
        <dbReference type="ARBA" id="ARBA00022847"/>
    </source>
</evidence>
<proteinExistence type="predicted"/>
<keyword evidence="3" id="KW-0812">Transmembrane</keyword>
<evidence type="ECO:0000256" key="2">
    <source>
        <dbReference type="ARBA" id="ARBA00022448"/>
    </source>
</evidence>
<evidence type="ECO:0000256" key="1">
    <source>
        <dbReference type="ARBA" id="ARBA00004141"/>
    </source>
</evidence>
<dbReference type="InterPro" id="IPR036259">
    <property type="entry name" value="MFS_trans_sf"/>
</dbReference>
<dbReference type="InterPro" id="IPR050382">
    <property type="entry name" value="MFS_Na/Anion_cotransporter"/>
</dbReference>
<dbReference type="PANTHER" id="PTHR11662">
    <property type="entry name" value="SOLUTE CARRIER FAMILY 17"/>
    <property type="match status" value="1"/>
</dbReference>
<dbReference type="EMBL" id="FR938994">
    <property type="protein sequence ID" value="CDQ98640.1"/>
    <property type="molecule type" value="Genomic_DNA"/>
</dbReference>
<sequence length="108" mass="11855">MMLSVPLWAIIVSQMCANWGNCILLTSLPTYMDTVLHFDLRQNAFLSALPYLGGWAFSVISGVVADSLLEKELLSVTAVRKIFTITGKEGTFILKGTGLGYLWTLPDV</sequence>
<protein>
    <recommendedName>
        <fullName evidence="9">Major facilitator superfamily (MFS) profile domain-containing protein</fullName>
    </recommendedName>
</protein>
<keyword evidence="5" id="KW-1133">Transmembrane helix</keyword>
<dbReference type="STRING" id="8022.A0A060ZBJ4"/>
<evidence type="ECO:0000313" key="7">
    <source>
        <dbReference type="EMBL" id="CDQ98640.1"/>
    </source>
</evidence>
<keyword evidence="4" id="KW-0769">Symport</keyword>
<dbReference type="SUPFAM" id="SSF103473">
    <property type="entry name" value="MFS general substrate transporter"/>
    <property type="match status" value="1"/>
</dbReference>